<dbReference type="WBParaSite" id="JU765_v2.g2763.t1">
    <property type="protein sequence ID" value="JU765_v2.g2763.t1"/>
    <property type="gene ID" value="JU765_v2.g2763"/>
</dbReference>
<protein>
    <submittedName>
        <fullName evidence="2">Peptidase S1 domain-containing protein</fullName>
    </submittedName>
</protein>
<accession>A0AC34R2L6</accession>
<proteinExistence type="predicted"/>
<reference evidence="2" key="1">
    <citation type="submission" date="2022-11" db="UniProtKB">
        <authorList>
            <consortium name="WormBaseParasite"/>
        </authorList>
    </citation>
    <scope>IDENTIFICATION</scope>
</reference>
<evidence type="ECO:0000313" key="1">
    <source>
        <dbReference type="Proteomes" id="UP000887576"/>
    </source>
</evidence>
<dbReference type="Proteomes" id="UP000887576">
    <property type="component" value="Unplaced"/>
</dbReference>
<organism evidence="1 2">
    <name type="scientific">Panagrolaimus sp. JU765</name>
    <dbReference type="NCBI Taxonomy" id="591449"/>
    <lineage>
        <taxon>Eukaryota</taxon>
        <taxon>Metazoa</taxon>
        <taxon>Ecdysozoa</taxon>
        <taxon>Nematoda</taxon>
        <taxon>Chromadorea</taxon>
        <taxon>Rhabditida</taxon>
        <taxon>Tylenchina</taxon>
        <taxon>Panagrolaimomorpha</taxon>
        <taxon>Panagrolaimoidea</taxon>
        <taxon>Panagrolaimidae</taxon>
        <taxon>Panagrolaimus</taxon>
    </lineage>
</organism>
<evidence type="ECO:0000313" key="2">
    <source>
        <dbReference type="WBParaSite" id="JU765_v2.g2763.t1"/>
    </source>
</evidence>
<name>A0AC34R2L6_9BILA</name>
<sequence>MNRWIFLAALFCAVAGSRQFRNNARSLNGSPYGQVEQHKAVQNGQIDPKKMVEVKLSAPLAYAANCTSSDVVVLELEEQLASPGAQLNTQENPTTGSFFASGFGEDPKEPEASLHLLKTVILDIKVCPAGHGYHDSICTVEITRDVCAGDSGSGLKDDSDTLFGLVSSGVDCSRIYAGIINSEAAGTGNEEYKGGIFTAVNKHLDFICSVIGNIAGCKPEFAKGEEKFITIA</sequence>